<accession>A0A5P8H6H9</accession>
<reference evidence="3" key="1">
    <citation type="submission" date="2019-03" db="EMBL/GenBank/DDBJ databases">
        <title>Molecular characterization and isolation of Torque teno virus isolated from healthy individuals in Malaysia.</title>
        <authorList>
            <person name="Othman Z."/>
            <person name="Yoke Kqueen C."/>
            <person name="Sekawi Z."/>
            <person name="Rasdi R."/>
            <person name="Jarkasi N.S."/>
            <person name="Hazanuddin S.N."/>
            <person name="Hamzah H.A."/>
        </authorList>
    </citation>
    <scope>NUCLEOTIDE SEQUENCE</scope>
    <source>
        <strain evidence="3">TTVMY01</strain>
    </source>
</reference>
<proteinExistence type="predicted"/>
<feature type="compositionally biased region" description="Gly residues" evidence="1">
    <location>
        <begin position="126"/>
        <end position="135"/>
    </location>
</feature>
<dbReference type="InterPro" id="IPR004118">
    <property type="entry name" value="HEV_TT_vir_Orf2/Gyrovir_Vp2_N"/>
</dbReference>
<dbReference type="EMBL" id="MK690196">
    <property type="protein sequence ID" value="QFQ50507.1"/>
    <property type="molecule type" value="Genomic_DNA"/>
</dbReference>
<feature type="region of interest" description="Disordered" evidence="1">
    <location>
        <begin position="88"/>
        <end position="149"/>
    </location>
</feature>
<dbReference type="Pfam" id="PF02957">
    <property type="entry name" value="TT_ORF2-like"/>
    <property type="match status" value="1"/>
</dbReference>
<feature type="domain" description="Hepatitis TT virus Orf2/Gyrovirus Vp2 N-terminal" evidence="2">
    <location>
        <begin position="50"/>
        <end position="100"/>
    </location>
</feature>
<sequence length="163" mass="17185">MGKALRVLILKMFIGRAYCHKKRKVLLSALRAPQASRRAMSWRPPVHDAPGIERNWYEACFRAHAGACGCGNFIMHINLLAGRYGFTPGSAAPGGPPPGTPQIRRARPSPAAPEQPQALPWHGDGGDGGAGGPPDAGGDAVAGAPYGEQELADLLDAIEDDEQ</sequence>
<evidence type="ECO:0000256" key="1">
    <source>
        <dbReference type="SAM" id="MobiDB-lite"/>
    </source>
</evidence>
<evidence type="ECO:0000313" key="3">
    <source>
        <dbReference type="EMBL" id="QFQ50507.1"/>
    </source>
</evidence>
<name>A0A5P8H6H9_9VIRU</name>
<feature type="compositionally biased region" description="Low complexity" evidence="1">
    <location>
        <begin position="136"/>
        <end position="149"/>
    </location>
</feature>
<organism evidence="3">
    <name type="scientific">Torque teno virus</name>
    <dbReference type="NCBI Taxonomy" id="68887"/>
    <lineage>
        <taxon>Viruses</taxon>
        <taxon>Monodnaviria</taxon>
        <taxon>Shotokuvirae</taxon>
        <taxon>Commensaviricota</taxon>
        <taxon>Cardeaviricetes</taxon>
        <taxon>Sanitavirales</taxon>
        <taxon>Anelloviridae</taxon>
    </lineage>
</organism>
<evidence type="ECO:0000259" key="2">
    <source>
        <dbReference type="Pfam" id="PF02957"/>
    </source>
</evidence>
<protein>
    <submittedName>
        <fullName evidence="3">ORF2</fullName>
    </submittedName>
</protein>